<evidence type="ECO:0000313" key="1">
    <source>
        <dbReference type="EMBL" id="TGO71097.1"/>
    </source>
</evidence>
<dbReference type="EMBL" id="PQXM01000618">
    <property type="protein sequence ID" value="TGO71097.1"/>
    <property type="molecule type" value="Genomic_DNA"/>
</dbReference>
<sequence length="454" mass="51574">MPPLPSNISLAKEVEVKIDGEFRDWDEADFEEDSEDEEAQSYREEHISQLRKACADYISRIVKLGVGVQTLKLIDNANDDTLFHAFTEESFQKALQACTKLKKVHMNELHNFSSETGVEDIARLLSRCPHLKVRVLGPTDYGSSFEPYHLNTRLRRDSKYALEHLCDYYHTICGAKPLQLSRLVLPADLSPFKSASERVDNYLENLTNTSFITDLGFFNGLIAENPSNSDAQFCDIDYRLLENVGPLRSIKVTRLDSALRAWMNNEARKISNLRKLGITQLYSMYDSLLEEFNTLDLPRLSELSIREVTNVPNTPNLLVPVLEKPPGYDVLAPYTILDRLPGHGRSLTKLGLYLDFATQWDNFSIHLSSMKSLTYLCIGQRRSSTDGLPGPNPDPFVSAHDALCYIKLISALSPSLRYVKIAYRAWKISTGSQASIVKVDENDEFFEECWTWRG</sequence>
<dbReference type="STRING" id="278938.A0A4Z1JQC5"/>
<name>A0A4Z1JQC5_9HELO</name>
<protein>
    <submittedName>
        <fullName evidence="1">Uncharacterized protein</fullName>
    </submittedName>
</protein>
<gene>
    <name evidence="1" type="ORF">BELL_0620g00060</name>
</gene>
<evidence type="ECO:0000313" key="2">
    <source>
        <dbReference type="Proteomes" id="UP000297229"/>
    </source>
</evidence>
<dbReference type="Proteomes" id="UP000297229">
    <property type="component" value="Unassembled WGS sequence"/>
</dbReference>
<organism evidence="1 2">
    <name type="scientific">Botrytis elliptica</name>
    <dbReference type="NCBI Taxonomy" id="278938"/>
    <lineage>
        <taxon>Eukaryota</taxon>
        <taxon>Fungi</taxon>
        <taxon>Dikarya</taxon>
        <taxon>Ascomycota</taxon>
        <taxon>Pezizomycotina</taxon>
        <taxon>Leotiomycetes</taxon>
        <taxon>Helotiales</taxon>
        <taxon>Sclerotiniaceae</taxon>
        <taxon>Botrytis</taxon>
    </lineage>
</organism>
<comment type="caution">
    <text evidence="1">The sequence shown here is derived from an EMBL/GenBank/DDBJ whole genome shotgun (WGS) entry which is preliminary data.</text>
</comment>
<dbReference type="OrthoDB" id="3541994at2759"/>
<keyword evidence="2" id="KW-1185">Reference proteome</keyword>
<proteinExistence type="predicted"/>
<accession>A0A4Z1JQC5</accession>
<dbReference type="AlphaFoldDB" id="A0A4Z1JQC5"/>
<reference evidence="1 2" key="1">
    <citation type="submission" date="2017-12" db="EMBL/GenBank/DDBJ databases">
        <title>Comparative genomics of Botrytis spp.</title>
        <authorList>
            <person name="Valero-Jimenez C.A."/>
            <person name="Tapia P."/>
            <person name="Veloso J."/>
            <person name="Silva-Moreno E."/>
            <person name="Staats M."/>
            <person name="Valdes J.H."/>
            <person name="Van Kan J.A.L."/>
        </authorList>
    </citation>
    <scope>NUCLEOTIDE SEQUENCE [LARGE SCALE GENOMIC DNA]</scope>
    <source>
        <strain evidence="1 2">Be9601</strain>
    </source>
</reference>